<evidence type="ECO:0000313" key="3">
    <source>
        <dbReference type="EMBL" id="KAK4285448.1"/>
    </source>
</evidence>
<gene>
    <name evidence="3" type="ORF">QN277_002143</name>
</gene>
<feature type="region of interest" description="Disordered" evidence="1">
    <location>
        <begin position="146"/>
        <end position="176"/>
    </location>
</feature>
<dbReference type="AlphaFoldDB" id="A0AAE1N8W0"/>
<proteinExistence type="predicted"/>
<dbReference type="PANTHER" id="PTHR46142:SF8">
    <property type="entry name" value="EXPRESSED PROTEIN"/>
    <property type="match status" value="1"/>
</dbReference>
<dbReference type="InterPro" id="IPR029068">
    <property type="entry name" value="Glyas_Bleomycin-R_OHBP_Dase"/>
</dbReference>
<evidence type="ECO:0000259" key="2">
    <source>
        <dbReference type="PROSITE" id="PS51819"/>
    </source>
</evidence>
<dbReference type="PANTHER" id="PTHR46142">
    <property type="match status" value="1"/>
</dbReference>
<dbReference type="Proteomes" id="UP001293593">
    <property type="component" value="Unassembled WGS sequence"/>
</dbReference>
<feature type="domain" description="VOC" evidence="2">
    <location>
        <begin position="13"/>
        <end position="137"/>
    </location>
</feature>
<accession>A0AAE1N8W0</accession>
<dbReference type="Pfam" id="PF00903">
    <property type="entry name" value="Glyoxalase"/>
    <property type="match status" value="1"/>
</dbReference>
<dbReference type="SUPFAM" id="SSF54593">
    <property type="entry name" value="Glyoxalase/Bleomycin resistance protein/Dihydroxybiphenyl dioxygenase"/>
    <property type="match status" value="1"/>
</dbReference>
<evidence type="ECO:0000313" key="4">
    <source>
        <dbReference type="Proteomes" id="UP001293593"/>
    </source>
</evidence>
<keyword evidence="4" id="KW-1185">Reference proteome</keyword>
<reference evidence="3" key="1">
    <citation type="submission" date="2023-10" db="EMBL/GenBank/DDBJ databases">
        <title>Chromosome-level genome of the transformable northern wattle, Acacia crassicarpa.</title>
        <authorList>
            <person name="Massaro I."/>
            <person name="Sinha N.R."/>
            <person name="Poethig S."/>
            <person name="Leichty A.R."/>
        </authorList>
    </citation>
    <scope>NUCLEOTIDE SEQUENCE</scope>
    <source>
        <strain evidence="3">Acra3RX</strain>
        <tissue evidence="3">Leaf</tissue>
    </source>
</reference>
<dbReference type="PROSITE" id="PS51819">
    <property type="entry name" value="VOC"/>
    <property type="match status" value="1"/>
</dbReference>
<dbReference type="InterPro" id="IPR037523">
    <property type="entry name" value="VOC_core"/>
</dbReference>
<organism evidence="3 4">
    <name type="scientific">Acacia crassicarpa</name>
    <name type="common">northern wattle</name>
    <dbReference type="NCBI Taxonomy" id="499986"/>
    <lineage>
        <taxon>Eukaryota</taxon>
        <taxon>Viridiplantae</taxon>
        <taxon>Streptophyta</taxon>
        <taxon>Embryophyta</taxon>
        <taxon>Tracheophyta</taxon>
        <taxon>Spermatophyta</taxon>
        <taxon>Magnoliopsida</taxon>
        <taxon>eudicotyledons</taxon>
        <taxon>Gunneridae</taxon>
        <taxon>Pentapetalae</taxon>
        <taxon>rosids</taxon>
        <taxon>fabids</taxon>
        <taxon>Fabales</taxon>
        <taxon>Fabaceae</taxon>
        <taxon>Caesalpinioideae</taxon>
        <taxon>mimosoid clade</taxon>
        <taxon>Acacieae</taxon>
        <taxon>Acacia</taxon>
    </lineage>
</organism>
<protein>
    <recommendedName>
        <fullName evidence="2">VOC domain-containing protein</fullName>
    </recommendedName>
</protein>
<dbReference type="Gene3D" id="3.10.180.10">
    <property type="entry name" value="2,3-Dihydroxybiphenyl 1,2-Dioxygenase, domain 1"/>
    <property type="match status" value="1"/>
</dbReference>
<dbReference type="EMBL" id="JAWXYG010000001">
    <property type="protein sequence ID" value="KAK4285448.1"/>
    <property type="molecule type" value="Genomic_DNA"/>
</dbReference>
<dbReference type="InterPro" id="IPR004360">
    <property type="entry name" value="Glyas_Fos-R_dOase_dom"/>
</dbReference>
<sequence length="176" mass="20024">MAEAQEEVPPLKALNHVSRVCRDVKESIEFYTKVLGFVVIERPQVLDFEGAWLFNYGVGIHLVQSQDDEKLPPDTQHLDPQDNHVSFQCEDMEGMEERLKKMNVKYMKRMMEGEDGTVMDQLFFNDPDGFMVEVCNCEDLELVPSSPSSLPKLKLPSDRHTPPVGNNHAAAPRHAK</sequence>
<dbReference type="CDD" id="cd07245">
    <property type="entry name" value="VOC_like"/>
    <property type="match status" value="1"/>
</dbReference>
<comment type="caution">
    <text evidence="3">The sequence shown here is derived from an EMBL/GenBank/DDBJ whole genome shotgun (WGS) entry which is preliminary data.</text>
</comment>
<evidence type="ECO:0000256" key="1">
    <source>
        <dbReference type="SAM" id="MobiDB-lite"/>
    </source>
</evidence>
<name>A0AAE1N8W0_9FABA</name>